<feature type="region of interest" description="Disordered" evidence="1">
    <location>
        <begin position="135"/>
        <end position="157"/>
    </location>
</feature>
<evidence type="ECO:0000313" key="4">
    <source>
        <dbReference type="Proteomes" id="UP000176863"/>
    </source>
</evidence>
<proteinExistence type="predicted"/>
<dbReference type="CDD" id="cd04301">
    <property type="entry name" value="NAT_SF"/>
    <property type="match status" value="1"/>
</dbReference>
<sequence length="157" mass="17820">MEELLRIRPVTIEDARTLFEWRNDEKTRRASRTTAPLIWEEHVAWLEKVVHGIFPGRSLYIAEIDGNPVGTVRSDTRTDGFTEISYTVSPTWRAKGLGKHMVMQFVREHLAGKKLAARIKKGANPASEAIARALGLAPTSELPSEDQNDDRPMVEWR</sequence>
<dbReference type="InterPro" id="IPR000182">
    <property type="entry name" value="GNAT_dom"/>
</dbReference>
<evidence type="ECO:0000313" key="3">
    <source>
        <dbReference type="EMBL" id="OGG53710.1"/>
    </source>
</evidence>
<protein>
    <recommendedName>
        <fullName evidence="2">N-acetyltransferase domain-containing protein</fullName>
    </recommendedName>
</protein>
<evidence type="ECO:0000256" key="1">
    <source>
        <dbReference type="SAM" id="MobiDB-lite"/>
    </source>
</evidence>
<feature type="domain" description="N-acetyltransferase" evidence="2">
    <location>
        <begin position="5"/>
        <end position="157"/>
    </location>
</feature>
<dbReference type="PROSITE" id="PS51186">
    <property type="entry name" value="GNAT"/>
    <property type="match status" value="1"/>
</dbReference>
<dbReference type="PANTHER" id="PTHR43415">
    <property type="entry name" value="SPERMIDINE N(1)-ACETYLTRANSFERASE"/>
    <property type="match status" value="1"/>
</dbReference>
<dbReference type="PANTHER" id="PTHR43415:SF3">
    <property type="entry name" value="GNAT-FAMILY ACETYLTRANSFERASE"/>
    <property type="match status" value="1"/>
</dbReference>
<name>A0A1F6CXB4_9BACT</name>
<dbReference type="Pfam" id="PF13302">
    <property type="entry name" value="Acetyltransf_3"/>
    <property type="match status" value="1"/>
</dbReference>
<dbReference type="AlphaFoldDB" id="A0A1F6CXB4"/>
<dbReference type="EMBL" id="MFKT01000009">
    <property type="protein sequence ID" value="OGG53710.1"/>
    <property type="molecule type" value="Genomic_DNA"/>
</dbReference>
<dbReference type="InterPro" id="IPR016181">
    <property type="entry name" value="Acyl_CoA_acyltransferase"/>
</dbReference>
<dbReference type="Proteomes" id="UP000176863">
    <property type="component" value="Unassembled WGS sequence"/>
</dbReference>
<accession>A0A1F6CXB4</accession>
<dbReference type="GO" id="GO:0016747">
    <property type="term" value="F:acyltransferase activity, transferring groups other than amino-acyl groups"/>
    <property type="evidence" value="ECO:0007669"/>
    <property type="project" value="InterPro"/>
</dbReference>
<dbReference type="SUPFAM" id="SSF55729">
    <property type="entry name" value="Acyl-CoA N-acyltransferases (Nat)"/>
    <property type="match status" value="1"/>
</dbReference>
<dbReference type="Gene3D" id="3.40.630.30">
    <property type="match status" value="1"/>
</dbReference>
<gene>
    <name evidence="3" type="ORF">A2851_02380</name>
</gene>
<dbReference type="STRING" id="1798480.A2851_02380"/>
<evidence type="ECO:0000259" key="2">
    <source>
        <dbReference type="PROSITE" id="PS51186"/>
    </source>
</evidence>
<comment type="caution">
    <text evidence="3">The sequence shown here is derived from an EMBL/GenBank/DDBJ whole genome shotgun (WGS) entry which is preliminary data.</text>
</comment>
<organism evidence="3 4">
    <name type="scientific">Candidatus Kaiserbacteria bacterium RIFCSPHIGHO2_01_FULL_53_29</name>
    <dbReference type="NCBI Taxonomy" id="1798480"/>
    <lineage>
        <taxon>Bacteria</taxon>
        <taxon>Candidatus Kaiseribacteriota</taxon>
    </lineage>
</organism>
<reference evidence="3 4" key="1">
    <citation type="journal article" date="2016" name="Nat. Commun.">
        <title>Thousands of microbial genomes shed light on interconnected biogeochemical processes in an aquifer system.</title>
        <authorList>
            <person name="Anantharaman K."/>
            <person name="Brown C.T."/>
            <person name="Hug L.A."/>
            <person name="Sharon I."/>
            <person name="Castelle C.J."/>
            <person name="Probst A.J."/>
            <person name="Thomas B.C."/>
            <person name="Singh A."/>
            <person name="Wilkins M.J."/>
            <person name="Karaoz U."/>
            <person name="Brodie E.L."/>
            <person name="Williams K.H."/>
            <person name="Hubbard S.S."/>
            <person name="Banfield J.F."/>
        </authorList>
    </citation>
    <scope>NUCLEOTIDE SEQUENCE [LARGE SCALE GENOMIC DNA]</scope>
</reference>